<evidence type="ECO:0000313" key="2">
    <source>
        <dbReference type="Proteomes" id="UP001631949"/>
    </source>
</evidence>
<organism evidence="1 2">
    <name type="scientific">Peptococcus simiae</name>
    <dbReference type="NCBI Taxonomy" id="1643805"/>
    <lineage>
        <taxon>Bacteria</taxon>
        <taxon>Bacillati</taxon>
        <taxon>Bacillota</taxon>
        <taxon>Clostridia</taxon>
        <taxon>Eubacteriales</taxon>
        <taxon>Peptococcaceae</taxon>
        <taxon>Peptococcus</taxon>
    </lineage>
</organism>
<name>A0ABW9GZU3_9FIRM</name>
<accession>A0ABW9GZU3</accession>
<protein>
    <recommendedName>
        <fullName evidence="3">Antitoxin SocA-like Panacea domain-containing protein</fullName>
    </recommendedName>
</protein>
<evidence type="ECO:0008006" key="3">
    <source>
        <dbReference type="Google" id="ProtNLM"/>
    </source>
</evidence>
<proteinExistence type="predicted"/>
<reference evidence="1 2" key="1">
    <citation type="journal article" date="2016" name="Int. J. Syst. Evol. Microbiol.">
        <title>Peptococcus simiae sp. nov., isolated from rhesus macaque faeces and emended description of the genus Peptococcus.</title>
        <authorList>
            <person name="Shkoporov A.N."/>
            <person name="Efimov B.A."/>
            <person name="Kondova I."/>
            <person name="Ouwerling B."/>
            <person name="Chaplin A.V."/>
            <person name="Shcherbakova V.A."/>
            <person name="Langermans J.A.M."/>
        </authorList>
    </citation>
    <scope>NUCLEOTIDE SEQUENCE [LARGE SCALE GENOMIC DNA]</scope>
    <source>
        <strain evidence="1 2">M108</strain>
    </source>
</reference>
<comment type="caution">
    <text evidence="1">The sequence shown here is derived from an EMBL/GenBank/DDBJ whole genome shotgun (WGS) entry which is preliminary data.</text>
</comment>
<keyword evidence="2" id="KW-1185">Reference proteome</keyword>
<dbReference type="RefSeq" id="WP_408977744.1">
    <property type="nucleotide sequence ID" value="NZ_JBJUVG010000010.1"/>
</dbReference>
<evidence type="ECO:0000313" key="1">
    <source>
        <dbReference type="EMBL" id="MFM9414129.1"/>
    </source>
</evidence>
<dbReference type="EMBL" id="JBJUVG010000010">
    <property type="protein sequence ID" value="MFM9414129.1"/>
    <property type="molecule type" value="Genomic_DNA"/>
</dbReference>
<gene>
    <name evidence="1" type="ORF">ACKQTC_07090</name>
</gene>
<sequence>MINSNDRKLALSGWLKEHNPSSYNSSLKLQKFLLFYELFSHVNNEPADFSSLKGYKKGPVFSAVWGDYTKEHEEFIKKSQEAYLKNSTAINSSHAKRSSFLTSILSESELSELTHALNLWRSEEGRILAGEKQVPLDKKDFIRSDKELICKLESLYPDDLIESVIIEHIDNKSFLIPKDKVREFTAEHMDVLMQIAESQELYNPVYVDIADDGGLIID</sequence>
<dbReference type="Proteomes" id="UP001631949">
    <property type="component" value="Unassembled WGS sequence"/>
</dbReference>